<keyword evidence="5" id="KW-0249">Electron transport</keyword>
<keyword evidence="11" id="KW-1185">Reference proteome</keyword>
<sequence length="254" mass="27103">MKILVCLKQVFDTEAKITLDSNGKIERKGVSLIMNPYDEFAVEEALRIKEKAGGEVTVISVGGQQTQDALRQALAMGADKAVLVDSGEAELDEYSTATILAKVIGDMEYDIILGGFRAIDDGSAQVAGRVAEILNIPVVNVVTKLEITDGKATATREIEGGSEVVEVTLPAIITAQKGLNEPRYPSMKGIMKAKKKPMDKKALADIGLDESQVAAKVKAISFALPEARKAGKVIPGEPAEAARELAKLLREEAK</sequence>
<dbReference type="RefSeq" id="WP_092482561.1">
    <property type="nucleotide sequence ID" value="NZ_FOYM01000007.1"/>
</dbReference>
<dbReference type="AlphaFoldDB" id="A0A1I6D9X1"/>
<dbReference type="PANTHER" id="PTHR21294">
    <property type="entry name" value="ELECTRON TRANSFER FLAVOPROTEIN BETA-SUBUNIT"/>
    <property type="match status" value="1"/>
</dbReference>
<dbReference type="STRING" id="39060.SAMN05660706_107127"/>
<dbReference type="GO" id="GO:0005829">
    <property type="term" value="C:cytosol"/>
    <property type="evidence" value="ECO:0007669"/>
    <property type="project" value="TreeGrafter"/>
</dbReference>
<reference evidence="11" key="1">
    <citation type="submission" date="2016-10" db="EMBL/GenBank/DDBJ databases">
        <authorList>
            <person name="Varghese N."/>
            <person name="Submissions S."/>
        </authorList>
    </citation>
    <scope>NUCLEOTIDE SEQUENCE [LARGE SCALE GENOMIC DNA]</scope>
    <source>
        <strain evidence="11">DSM 3669</strain>
    </source>
</reference>
<dbReference type="SUPFAM" id="SSF52402">
    <property type="entry name" value="Adenine nucleotide alpha hydrolases-like"/>
    <property type="match status" value="1"/>
</dbReference>
<evidence type="ECO:0000256" key="5">
    <source>
        <dbReference type="ARBA" id="ARBA00022982"/>
    </source>
</evidence>
<dbReference type="CDD" id="cd01714">
    <property type="entry name" value="ETF_beta"/>
    <property type="match status" value="1"/>
</dbReference>
<dbReference type="OrthoDB" id="9804960at2"/>
<dbReference type="Pfam" id="PF01012">
    <property type="entry name" value="ETF"/>
    <property type="match status" value="1"/>
</dbReference>
<evidence type="ECO:0000313" key="11">
    <source>
        <dbReference type="Proteomes" id="UP000199584"/>
    </source>
</evidence>
<dbReference type="InterPro" id="IPR014730">
    <property type="entry name" value="ETF_a/b_N"/>
</dbReference>
<feature type="domain" description="Electron transfer flavoprotein alpha/beta-subunit N-terminal" evidence="9">
    <location>
        <begin position="22"/>
        <end position="210"/>
    </location>
</feature>
<organism evidence="10 11">
    <name type="scientific">Desulfoscipio geothermicus DSM 3669</name>
    <dbReference type="NCBI Taxonomy" id="1121426"/>
    <lineage>
        <taxon>Bacteria</taxon>
        <taxon>Bacillati</taxon>
        <taxon>Bacillota</taxon>
        <taxon>Clostridia</taxon>
        <taxon>Eubacteriales</taxon>
        <taxon>Desulfallaceae</taxon>
        <taxon>Desulfoscipio</taxon>
    </lineage>
</organism>
<evidence type="ECO:0000256" key="3">
    <source>
        <dbReference type="ARBA" id="ARBA00016797"/>
    </source>
</evidence>
<protein>
    <recommendedName>
        <fullName evidence="3">Electron transfer flavoprotein subunit beta</fullName>
    </recommendedName>
    <alternativeName>
        <fullName evidence="7">Electron transfer flavoprotein small subunit</fullName>
    </alternativeName>
</protein>
<dbReference type="Proteomes" id="UP000199584">
    <property type="component" value="Unassembled WGS sequence"/>
</dbReference>
<dbReference type="PIRSF" id="PIRSF000090">
    <property type="entry name" value="Beta-ETF"/>
    <property type="match status" value="1"/>
</dbReference>
<dbReference type="InterPro" id="IPR012255">
    <property type="entry name" value="ETF_b"/>
</dbReference>
<dbReference type="PANTHER" id="PTHR21294:SF8">
    <property type="entry name" value="ELECTRON TRANSFER FLAVOPROTEIN SUBUNIT BETA"/>
    <property type="match status" value="1"/>
</dbReference>
<comment type="similarity">
    <text evidence="1">Belongs to the ETF beta-subunit/FixA family.</text>
</comment>
<dbReference type="FunFam" id="3.40.50.620:FF:000011">
    <property type="entry name" value="Electron transfer flavoprotein subunit beta"/>
    <property type="match status" value="1"/>
</dbReference>
<dbReference type="GO" id="GO:0009055">
    <property type="term" value="F:electron transfer activity"/>
    <property type="evidence" value="ECO:0007669"/>
    <property type="project" value="InterPro"/>
</dbReference>
<dbReference type="EMBL" id="FOYM01000007">
    <property type="protein sequence ID" value="SFR02151.1"/>
    <property type="molecule type" value="Genomic_DNA"/>
</dbReference>
<evidence type="ECO:0000256" key="7">
    <source>
        <dbReference type="ARBA" id="ARBA00042002"/>
    </source>
</evidence>
<gene>
    <name evidence="10" type="ORF">SAMN05660706_107127</name>
</gene>
<comment type="function">
    <text evidence="6">The electron transfer flavoprotein serves as a specific electron acceptor for other dehydrogenases. It transfers the electrons to the main respiratory chain via ETF-ubiquinone oxidoreductase (ETF dehydrogenase).</text>
</comment>
<comment type="subunit">
    <text evidence="2">Heterodimer of an alpha and a beta subunit.</text>
</comment>
<dbReference type="InterPro" id="IPR000049">
    <property type="entry name" value="ET-Flavoprotein_bsu_CS"/>
</dbReference>
<evidence type="ECO:0000259" key="9">
    <source>
        <dbReference type="SMART" id="SM00893"/>
    </source>
</evidence>
<evidence type="ECO:0000256" key="6">
    <source>
        <dbReference type="ARBA" id="ARBA00025649"/>
    </source>
</evidence>
<dbReference type="Gene3D" id="3.40.50.620">
    <property type="entry name" value="HUPs"/>
    <property type="match status" value="1"/>
</dbReference>
<feature type="non-terminal residue" evidence="10">
    <location>
        <position position="254"/>
    </location>
</feature>
<dbReference type="InterPro" id="IPR033948">
    <property type="entry name" value="ETF_beta_N"/>
</dbReference>
<evidence type="ECO:0000256" key="4">
    <source>
        <dbReference type="ARBA" id="ARBA00022448"/>
    </source>
</evidence>
<evidence type="ECO:0000256" key="1">
    <source>
        <dbReference type="ARBA" id="ARBA00007557"/>
    </source>
</evidence>
<dbReference type="PROSITE" id="PS01065">
    <property type="entry name" value="ETF_BETA"/>
    <property type="match status" value="1"/>
</dbReference>
<comment type="cofactor">
    <cofactor evidence="8">
        <name>AMP</name>
        <dbReference type="ChEBI" id="CHEBI:456215"/>
    </cofactor>
</comment>
<accession>A0A1I6D9X1</accession>
<evidence type="ECO:0000313" key="10">
    <source>
        <dbReference type="EMBL" id="SFR02151.1"/>
    </source>
</evidence>
<dbReference type="SMART" id="SM00893">
    <property type="entry name" value="ETF"/>
    <property type="match status" value="1"/>
</dbReference>
<dbReference type="InterPro" id="IPR014729">
    <property type="entry name" value="Rossmann-like_a/b/a_fold"/>
</dbReference>
<keyword evidence="4" id="KW-0813">Transport</keyword>
<evidence type="ECO:0000256" key="8">
    <source>
        <dbReference type="ARBA" id="ARBA00049933"/>
    </source>
</evidence>
<proteinExistence type="inferred from homology"/>
<evidence type="ECO:0000256" key="2">
    <source>
        <dbReference type="ARBA" id="ARBA00011355"/>
    </source>
</evidence>
<dbReference type="GO" id="GO:0046395">
    <property type="term" value="P:carboxylic acid catabolic process"/>
    <property type="evidence" value="ECO:0007669"/>
    <property type="project" value="UniProtKB-ARBA"/>
</dbReference>
<name>A0A1I6D9X1_9FIRM</name>